<dbReference type="AlphaFoldDB" id="A0A645H5Z3"/>
<proteinExistence type="predicted"/>
<sequence>MQMMHTCKKQADILFHLNCKDVTVCNTTINNRREYVCSMNQGSAQSIGYIAPSDYAKLIAPLGLRMDDLASLYPLQVVTTGLPYLIVSISSGLERAGIFSKDYESLVLSHGAKFV</sequence>
<name>A0A645H5Z3_9ZZZZ</name>
<gene>
    <name evidence="1" type="ORF">SDC9_181398</name>
</gene>
<comment type="caution">
    <text evidence="1">The sequence shown here is derived from an EMBL/GenBank/DDBJ whole genome shotgun (WGS) entry which is preliminary data.</text>
</comment>
<reference evidence="1" key="1">
    <citation type="submission" date="2019-08" db="EMBL/GenBank/DDBJ databases">
        <authorList>
            <person name="Kucharzyk K."/>
            <person name="Murdoch R.W."/>
            <person name="Higgins S."/>
            <person name="Loffler F."/>
        </authorList>
    </citation>
    <scope>NUCLEOTIDE SEQUENCE</scope>
</reference>
<accession>A0A645H5Z3</accession>
<dbReference type="Gene3D" id="3.10.310.10">
    <property type="entry name" value="Diaminopimelate Epimerase, Chain A, domain 1"/>
    <property type="match status" value="1"/>
</dbReference>
<dbReference type="EMBL" id="VSSQ01086645">
    <property type="protein sequence ID" value="MPN33906.1"/>
    <property type="molecule type" value="Genomic_DNA"/>
</dbReference>
<organism evidence="1">
    <name type="scientific">bioreactor metagenome</name>
    <dbReference type="NCBI Taxonomy" id="1076179"/>
    <lineage>
        <taxon>unclassified sequences</taxon>
        <taxon>metagenomes</taxon>
        <taxon>ecological metagenomes</taxon>
    </lineage>
</organism>
<evidence type="ECO:0000313" key="1">
    <source>
        <dbReference type="EMBL" id="MPN33906.1"/>
    </source>
</evidence>
<protein>
    <submittedName>
        <fullName evidence="1">Uncharacterized protein</fullName>
    </submittedName>
</protein>